<dbReference type="InterPro" id="IPR016087">
    <property type="entry name" value="Chalcone_isomerase"/>
</dbReference>
<dbReference type="GO" id="GO:0016872">
    <property type="term" value="F:intramolecular lyase activity"/>
    <property type="evidence" value="ECO:0007669"/>
    <property type="project" value="InterPro"/>
</dbReference>
<organism evidence="2">
    <name type="scientific">Faucicola osloensis</name>
    <name type="common">Moraxella osloensis</name>
    <dbReference type="NCBI Taxonomy" id="34062"/>
    <lineage>
        <taxon>Bacteria</taxon>
        <taxon>Pseudomonadati</taxon>
        <taxon>Pseudomonadota</taxon>
        <taxon>Gammaproteobacteria</taxon>
        <taxon>Moraxellales</taxon>
        <taxon>Moraxellaceae</taxon>
        <taxon>Faucicola</taxon>
    </lineage>
</organism>
<dbReference type="EMBL" id="SSCJ01000010">
    <property type="protein sequence ID" value="MDI4510620.1"/>
    <property type="molecule type" value="Genomic_DNA"/>
</dbReference>
<comment type="caution">
    <text evidence="2">The sequence shown here is derived from an EMBL/GenBank/DDBJ whole genome shotgun (WGS) entry which is preliminary data.</text>
</comment>
<gene>
    <name evidence="2" type="ORF">E6P75_10455</name>
</gene>
<evidence type="ECO:0000313" key="2">
    <source>
        <dbReference type="EMBL" id="MDI4510620.1"/>
    </source>
</evidence>
<evidence type="ECO:0000259" key="1">
    <source>
        <dbReference type="Pfam" id="PF16036"/>
    </source>
</evidence>
<sequence length="201" mass="22850">MKRDKDIATLSRDKKTSRNDKDARMILFKGKTNDLETLFPPTLKLDGQICVRNGMSIRSKFMIGIYDIALYLGEMTEDAETAITARYAKQLRMVSRRNIKGSLLENAFKDGIRANSSAKEYQKIASVIDDVFGELFKTNTIKEGAMFTIEFSPEHGVRLNYDEVGDLPYIKEEGFDQAILRAWLGDNPISLEMKKDLLGQH</sequence>
<proteinExistence type="predicted"/>
<name>A0AAW6TJ31_FAUOS</name>
<accession>A0AAW6TJ31</accession>
<dbReference type="Pfam" id="PF16036">
    <property type="entry name" value="Chalcone_3"/>
    <property type="match status" value="1"/>
</dbReference>
<dbReference type="InterPro" id="IPR016088">
    <property type="entry name" value="Chalcone_isomerase_3-sand"/>
</dbReference>
<dbReference type="InterPro" id="IPR036298">
    <property type="entry name" value="Chalcone_isomerase_sf"/>
</dbReference>
<dbReference type="AlphaFoldDB" id="A0AAW6TJ31"/>
<reference evidence="2" key="1">
    <citation type="submission" date="2019-04" db="EMBL/GenBank/DDBJ databases">
        <title>Moraxella osloensis CCUG 73412, isolated from corneal scrapings as causative agent of keratitis.</title>
        <authorList>
            <person name="Connolly G."/>
            <person name="Jaen-Luchoro D."/>
            <person name="Pinyeiro-Iglesias B."/>
            <person name="Curry A."/>
            <person name="Knowles S."/>
            <person name="Moore E.R.B."/>
        </authorList>
    </citation>
    <scope>NUCLEOTIDE SEQUENCE</scope>
    <source>
        <strain evidence="2">CCUG 73412</strain>
    </source>
</reference>
<dbReference type="Gene3D" id="3.50.70.10">
    <property type="match status" value="1"/>
</dbReference>
<protein>
    <recommendedName>
        <fullName evidence="1">Chalcone isomerase domain-containing protein</fullName>
    </recommendedName>
</protein>
<dbReference type="SUPFAM" id="SSF54626">
    <property type="entry name" value="Chalcone isomerase"/>
    <property type="match status" value="1"/>
</dbReference>
<feature type="domain" description="Chalcone isomerase" evidence="1">
    <location>
        <begin position="39"/>
        <end position="199"/>
    </location>
</feature>